<comment type="caution">
    <text evidence="2">The sequence shown here is derived from an EMBL/GenBank/DDBJ whole genome shotgun (WGS) entry which is preliminary data.</text>
</comment>
<dbReference type="OrthoDB" id="2675777at2759"/>
<evidence type="ECO:0000256" key="1">
    <source>
        <dbReference type="SAM" id="MobiDB-lite"/>
    </source>
</evidence>
<feature type="region of interest" description="Disordered" evidence="1">
    <location>
        <begin position="405"/>
        <end position="437"/>
    </location>
</feature>
<proteinExistence type="predicted"/>
<sequence length="553" mass="60528">MKQWARMYDTPLMTHQFVTAHAGPHGQAFTGGINFALADSFPKDSGSESKHDKMVPSSVSPPPSPNEAVPRLSRGAMLADRGTVQLEQRDLPSWTPMVVSDSEGGMDELPLGVEESKASPSNARKTLSQKRKKNPNHGPSIAMPRQEVQQAPSGVYSGLGDSCGSQSLQEMLQATFSANGSYNISPPAAPIESEGSSTDVQAVIYNKQRRQIHDTRRSTSQEGSEPIAVVDASIPNTNTAVPTITRRKAASAIPYESMQKVIDAALDTRVAKIAWRRRRNATGCDTNEESQDETSRTNCFPFEDAIFDFDVSTSARQGDHHSKIKSGLAPVEDEHFALPRKFTRILDGVQVTSLPQQSRGDRFNERLYVMFGGADAPHSPDVLIAHATADSASIFAPVREAAASKENSPVSFSDSGVSIDTSLSQSTKATSISGRNDVSRKRVYTESRLGDEPVRKKHKIEVAEDLVSKWITALQRLVKGKTKIGHKDMEDLSIVLAEIESVYPHLDSELAQVTCLRDVLQQTSQLEEIPFKDEHDLRRRTDGIIAEWPSVKA</sequence>
<dbReference type="GeneID" id="64597842"/>
<feature type="compositionally biased region" description="Polar residues" evidence="1">
    <location>
        <begin position="405"/>
        <end position="436"/>
    </location>
</feature>
<dbReference type="RefSeq" id="XP_041155026.1">
    <property type="nucleotide sequence ID" value="XM_041304078.1"/>
</dbReference>
<organism evidence="2 3">
    <name type="scientific">Suillus plorans</name>
    <dbReference type="NCBI Taxonomy" id="116603"/>
    <lineage>
        <taxon>Eukaryota</taxon>
        <taxon>Fungi</taxon>
        <taxon>Dikarya</taxon>
        <taxon>Basidiomycota</taxon>
        <taxon>Agaricomycotina</taxon>
        <taxon>Agaricomycetes</taxon>
        <taxon>Agaricomycetidae</taxon>
        <taxon>Boletales</taxon>
        <taxon>Suillineae</taxon>
        <taxon>Suillaceae</taxon>
        <taxon>Suillus</taxon>
    </lineage>
</organism>
<keyword evidence="3" id="KW-1185">Reference proteome</keyword>
<name>A0A9P7AFF2_9AGAM</name>
<dbReference type="AlphaFoldDB" id="A0A9P7AFF2"/>
<evidence type="ECO:0000313" key="3">
    <source>
        <dbReference type="Proteomes" id="UP000719766"/>
    </source>
</evidence>
<dbReference type="Proteomes" id="UP000719766">
    <property type="component" value="Unassembled WGS sequence"/>
</dbReference>
<reference evidence="2" key="1">
    <citation type="journal article" date="2020" name="New Phytol.">
        <title>Comparative genomics reveals dynamic genome evolution in host specialist ectomycorrhizal fungi.</title>
        <authorList>
            <person name="Lofgren L.A."/>
            <person name="Nguyen N.H."/>
            <person name="Vilgalys R."/>
            <person name="Ruytinx J."/>
            <person name="Liao H.L."/>
            <person name="Branco S."/>
            <person name="Kuo A."/>
            <person name="LaButti K."/>
            <person name="Lipzen A."/>
            <person name="Andreopoulos W."/>
            <person name="Pangilinan J."/>
            <person name="Riley R."/>
            <person name="Hundley H."/>
            <person name="Na H."/>
            <person name="Barry K."/>
            <person name="Grigoriev I.V."/>
            <person name="Stajich J.E."/>
            <person name="Kennedy P.G."/>
        </authorList>
    </citation>
    <scope>NUCLEOTIDE SEQUENCE</scope>
    <source>
        <strain evidence="2">S12</strain>
    </source>
</reference>
<feature type="region of interest" description="Disordered" evidence="1">
    <location>
        <begin position="42"/>
        <end position="70"/>
    </location>
</feature>
<protein>
    <submittedName>
        <fullName evidence="2">Uncharacterized protein</fullName>
    </submittedName>
</protein>
<feature type="compositionally biased region" description="Basic and acidic residues" evidence="1">
    <location>
        <begin position="42"/>
        <end position="54"/>
    </location>
</feature>
<gene>
    <name evidence="2" type="ORF">HD556DRAFT_1408251</name>
</gene>
<feature type="region of interest" description="Disordered" evidence="1">
    <location>
        <begin position="100"/>
        <end position="155"/>
    </location>
</feature>
<dbReference type="EMBL" id="JABBWE010000076">
    <property type="protein sequence ID" value="KAG1787703.1"/>
    <property type="molecule type" value="Genomic_DNA"/>
</dbReference>
<evidence type="ECO:0000313" key="2">
    <source>
        <dbReference type="EMBL" id="KAG1787703.1"/>
    </source>
</evidence>
<accession>A0A9P7AFF2</accession>